<dbReference type="InterPro" id="IPR036097">
    <property type="entry name" value="HisK_dim/P_sf"/>
</dbReference>
<dbReference type="PANTHER" id="PTHR45339">
    <property type="entry name" value="HYBRID SIGNAL TRANSDUCTION HISTIDINE KINASE J"/>
    <property type="match status" value="1"/>
</dbReference>
<dbReference type="SUPFAM" id="SSF52172">
    <property type="entry name" value="CheY-like"/>
    <property type="match status" value="2"/>
</dbReference>
<feature type="domain" description="Histidine kinase" evidence="8">
    <location>
        <begin position="899"/>
        <end position="1121"/>
    </location>
</feature>
<dbReference type="InterPro" id="IPR001789">
    <property type="entry name" value="Sig_transdc_resp-reg_receiver"/>
</dbReference>
<dbReference type="CDD" id="cd00146">
    <property type="entry name" value="PKD"/>
    <property type="match status" value="1"/>
</dbReference>
<dbReference type="InterPro" id="IPR011123">
    <property type="entry name" value="Y_Y_Y"/>
</dbReference>
<feature type="domain" description="Response regulatory" evidence="9">
    <location>
        <begin position="1140"/>
        <end position="1253"/>
    </location>
</feature>
<comment type="catalytic activity">
    <reaction evidence="1">
        <text>ATP + protein L-histidine = ADP + protein N-phospho-L-histidine.</text>
        <dbReference type="EC" id="2.7.13.3"/>
    </reaction>
</comment>
<comment type="caution">
    <text evidence="10">The sequence shown here is derived from an EMBL/GenBank/DDBJ whole genome shotgun (WGS) entry which is preliminary data.</text>
</comment>
<dbReference type="PRINTS" id="PR00344">
    <property type="entry name" value="BCTRLSENSOR"/>
</dbReference>
<dbReference type="PROSITE" id="PS50110">
    <property type="entry name" value="RESPONSE_REGULATORY"/>
    <property type="match status" value="2"/>
</dbReference>
<dbReference type="SMART" id="SM00387">
    <property type="entry name" value="HATPase_c"/>
    <property type="match status" value="1"/>
</dbReference>
<feature type="modified residue" description="4-aspartylphosphate" evidence="5">
    <location>
        <position position="1328"/>
    </location>
</feature>
<keyword evidence="6" id="KW-0175">Coiled coil</keyword>
<sequence>MVRKLLIALLIVFYVQCIGALAQQKISVSLLTSVNGLSQNTISCLFKDRYGFLWFGTQDGLNKYDGYHITVYKHQLNNQNSLPANHITAIGEDASGNLWVGTRTAGLSRLDRSNDKFTNFWFNSGRQTSISDNNINCIYKDRSSRLWIGTARGLDLFEGDANFKRYGTDFVSSMFEDDDHRFWIGTATGLRGLNRVTGNITQYRDKSAILTGNNIYAIQEDASHHLWLGTDKGLKLFLPENGSFSYYAVEPDDNSADGINPVFCIQPAGRDQFWLGTNTTLQLFDAASKQLKPLKEKTIEDNLMPNDGIYSMLRDTNDILWIGTTSQGALKYDRNLSVFPALKTSLTHIPSAKNIIRGIAEDAKHNLYLATDAGLSYYNKRNNNYKEYTHQRTNTNSLLSNYTTTVLVGRNDGMVWIGTYSSGLDKLNPQTGAFTHYKAGKQVGQLSSNSIDALLEDRKGHIWIATDYGGVNMLDPATGKISHYLRNDKTNSICDNTIDVLYEDSKGRIWMGGYTNGISIFDPSTQQFSQLNSHNSQLNCDIINALYEDTAGNMWIGTSEGGLNCYNEKTKQFSAYTESNGLINNTVNYITGDKSGNLWLTTNQGIVRFDPKHKTFRNFNLFNGLRTLEFCAGAGVNLSNGDLAFGSINGFNIVALADLSTNNNKPTVVFTGLELFNRQVLPGEKGSPLLQSMLKTQTIKLGYRQSVFSIDFAALDYSIPTQNSYAYKLDGFDTEWRFVGNQHHVTYTNLNPGTYTLEVKAANNDGLWNSEPSLMTIVIEPPYWLTWWFRILAAMVIVVLTYIGYYYRVRFLNRQKVELAAQVKHRTQELELANQHLQIQSEELQAQSEELQVQSEELISQTRDLELLNNQLAEQRAQEALARQEAEKANKAKSTFLATMSHEIRTPMNGVLGMASLLAETSLDAEQRDYTDAILNSGESLLNVINDVLDFSKIESGHMELDPHDFDLHKCLEDVLSLFAAKTAHTGVDLLYQIADDVPAYLYADSFRLKQILINMVGNAVKFTQRGEVFISVKMEQGAADNSMMLCFEVRDTGIGIPEEQVDHLFTAFNQLDSSITRKYGGSGLGLAICDRLIRLMDGEVSVKSKAGKGSTFSFTVKCKKGNLEQSAEAKPLIDFKGKKVLLVDDNPTNLRILETQLGKRQLQTQSAHSGQSALAILSAGAKFDLLITDMQMPDMDGLTLSEKVKTVQPDLPIILLSSIGEEVKNRRRELLAAVLTKPIRQQALLEVIEMVLAQQNREASVVKKTLLSDDFALQYPFNILVAEDNPMNQKLIMRVLHKLGYQPDLAGDGEEVLEKLTDNNYDLILMDVQMPKMDGLQATRSIRQQYGDKPLIMALTANAMTEDRDRCLEAGMNGYLAKPINIEQLIQTLTNIYQQYFNS</sequence>
<dbReference type="SMART" id="SM00388">
    <property type="entry name" value="HisKA"/>
    <property type="match status" value="1"/>
</dbReference>
<reference evidence="11" key="1">
    <citation type="journal article" date="2019" name="Int. J. Syst. Evol. Microbiol.">
        <title>The Global Catalogue of Microorganisms (GCM) 10K type strain sequencing project: providing services to taxonomists for standard genome sequencing and annotation.</title>
        <authorList>
            <consortium name="The Broad Institute Genomics Platform"/>
            <consortium name="The Broad Institute Genome Sequencing Center for Infectious Disease"/>
            <person name="Wu L."/>
            <person name="Ma J."/>
        </authorList>
    </citation>
    <scope>NUCLEOTIDE SEQUENCE [LARGE SCALE GENOMIC DNA]</scope>
    <source>
        <strain evidence="11">KCTC 22437</strain>
    </source>
</reference>
<dbReference type="CDD" id="cd00082">
    <property type="entry name" value="HisKA"/>
    <property type="match status" value="1"/>
</dbReference>
<dbReference type="SMART" id="SM00448">
    <property type="entry name" value="REC"/>
    <property type="match status" value="2"/>
</dbReference>
<feature type="transmembrane region" description="Helical" evidence="7">
    <location>
        <begin position="787"/>
        <end position="807"/>
    </location>
</feature>
<dbReference type="InterPro" id="IPR011110">
    <property type="entry name" value="Reg_prop"/>
</dbReference>
<dbReference type="EMBL" id="JBHUPD010000001">
    <property type="protein sequence ID" value="MFD2871898.1"/>
    <property type="molecule type" value="Genomic_DNA"/>
</dbReference>
<evidence type="ECO:0000256" key="3">
    <source>
        <dbReference type="ARBA" id="ARBA00022553"/>
    </source>
</evidence>
<dbReference type="SUPFAM" id="SSF63829">
    <property type="entry name" value="Calcium-dependent phosphotriesterase"/>
    <property type="match status" value="3"/>
</dbReference>
<keyword evidence="11" id="KW-1185">Reference proteome</keyword>
<dbReference type="InterPro" id="IPR011006">
    <property type="entry name" value="CheY-like_superfamily"/>
</dbReference>
<evidence type="ECO:0000313" key="10">
    <source>
        <dbReference type="EMBL" id="MFD2871898.1"/>
    </source>
</evidence>
<evidence type="ECO:0000256" key="5">
    <source>
        <dbReference type="PROSITE-ProRule" id="PRU00169"/>
    </source>
</evidence>
<dbReference type="SUPFAM" id="SSF55874">
    <property type="entry name" value="ATPase domain of HSP90 chaperone/DNA topoisomerase II/histidine kinase"/>
    <property type="match status" value="1"/>
</dbReference>
<dbReference type="CDD" id="cd00156">
    <property type="entry name" value="REC"/>
    <property type="match status" value="1"/>
</dbReference>
<dbReference type="InterPro" id="IPR005467">
    <property type="entry name" value="His_kinase_dom"/>
</dbReference>
<dbReference type="InterPro" id="IPR003594">
    <property type="entry name" value="HATPase_dom"/>
</dbReference>
<dbReference type="Proteomes" id="UP001597557">
    <property type="component" value="Unassembled WGS sequence"/>
</dbReference>
<feature type="coiled-coil region" evidence="6">
    <location>
        <begin position="827"/>
        <end position="892"/>
    </location>
</feature>
<dbReference type="SUPFAM" id="SSF47384">
    <property type="entry name" value="Homodimeric domain of signal transducing histidine kinase"/>
    <property type="match status" value="1"/>
</dbReference>
<feature type="domain" description="Response regulatory" evidence="9">
    <location>
        <begin position="1279"/>
        <end position="1394"/>
    </location>
</feature>
<dbReference type="InterPro" id="IPR013783">
    <property type="entry name" value="Ig-like_fold"/>
</dbReference>
<dbReference type="Gene3D" id="1.10.287.130">
    <property type="match status" value="1"/>
</dbReference>
<keyword evidence="3 5" id="KW-0597">Phosphoprotein</keyword>
<dbReference type="InterPro" id="IPR004358">
    <property type="entry name" value="Sig_transdc_His_kin-like_C"/>
</dbReference>
<proteinExistence type="predicted"/>
<dbReference type="Gene3D" id="3.40.50.2300">
    <property type="match status" value="2"/>
</dbReference>
<dbReference type="CDD" id="cd17546">
    <property type="entry name" value="REC_hyHK_CKI1_RcsC-like"/>
    <property type="match status" value="1"/>
</dbReference>
<dbReference type="Gene3D" id="2.130.10.10">
    <property type="entry name" value="YVTN repeat-like/Quinoprotein amine dehydrogenase"/>
    <property type="match status" value="2"/>
</dbReference>
<dbReference type="Pfam" id="PF00512">
    <property type="entry name" value="HisKA"/>
    <property type="match status" value="1"/>
</dbReference>
<evidence type="ECO:0000256" key="4">
    <source>
        <dbReference type="ARBA" id="ARBA00023012"/>
    </source>
</evidence>
<evidence type="ECO:0000256" key="6">
    <source>
        <dbReference type="SAM" id="Coils"/>
    </source>
</evidence>
<evidence type="ECO:0000259" key="8">
    <source>
        <dbReference type="PROSITE" id="PS50109"/>
    </source>
</evidence>
<protein>
    <recommendedName>
        <fullName evidence="2">histidine kinase</fullName>
        <ecNumber evidence="2">2.7.13.3</ecNumber>
    </recommendedName>
</protein>
<gene>
    <name evidence="10" type="ORF">ACFS5N_05430</name>
</gene>
<dbReference type="Pfam" id="PF00072">
    <property type="entry name" value="Response_reg"/>
    <property type="match status" value="2"/>
</dbReference>
<dbReference type="Pfam" id="PF07494">
    <property type="entry name" value="Reg_prop"/>
    <property type="match status" value="8"/>
</dbReference>
<dbReference type="InterPro" id="IPR003661">
    <property type="entry name" value="HisK_dim/P_dom"/>
</dbReference>
<accession>A0ABW5Y9B5</accession>
<dbReference type="EC" id="2.7.13.3" evidence="2"/>
<dbReference type="InterPro" id="IPR015943">
    <property type="entry name" value="WD40/YVTN_repeat-like_dom_sf"/>
</dbReference>
<dbReference type="Pfam" id="PF02518">
    <property type="entry name" value="HATPase_c"/>
    <property type="match status" value="1"/>
</dbReference>
<evidence type="ECO:0000256" key="7">
    <source>
        <dbReference type="SAM" id="Phobius"/>
    </source>
</evidence>
<feature type="modified residue" description="4-aspartylphosphate" evidence="5">
    <location>
        <position position="1190"/>
    </location>
</feature>
<name>A0ABW5Y9B5_9SPHI</name>
<dbReference type="CDD" id="cd16922">
    <property type="entry name" value="HATPase_EvgS-ArcB-TorS-like"/>
    <property type="match status" value="1"/>
</dbReference>
<organism evidence="10 11">
    <name type="scientific">Mucilaginibacter ximonensis</name>
    <dbReference type="NCBI Taxonomy" id="538021"/>
    <lineage>
        <taxon>Bacteria</taxon>
        <taxon>Pseudomonadati</taxon>
        <taxon>Bacteroidota</taxon>
        <taxon>Sphingobacteriia</taxon>
        <taxon>Sphingobacteriales</taxon>
        <taxon>Sphingobacteriaceae</taxon>
        <taxon>Mucilaginibacter</taxon>
    </lineage>
</organism>
<keyword evidence="7" id="KW-0812">Transmembrane</keyword>
<keyword evidence="7" id="KW-1133">Transmembrane helix</keyword>
<dbReference type="Gene3D" id="3.30.565.10">
    <property type="entry name" value="Histidine kinase-like ATPase, C-terminal domain"/>
    <property type="match status" value="1"/>
</dbReference>
<dbReference type="InterPro" id="IPR036890">
    <property type="entry name" value="HATPase_C_sf"/>
</dbReference>
<evidence type="ECO:0000256" key="1">
    <source>
        <dbReference type="ARBA" id="ARBA00000085"/>
    </source>
</evidence>
<evidence type="ECO:0000256" key="2">
    <source>
        <dbReference type="ARBA" id="ARBA00012438"/>
    </source>
</evidence>
<dbReference type="RefSeq" id="WP_377183027.1">
    <property type="nucleotide sequence ID" value="NZ_JBHUPD010000001.1"/>
</dbReference>
<dbReference type="PROSITE" id="PS50109">
    <property type="entry name" value="HIS_KIN"/>
    <property type="match status" value="1"/>
</dbReference>
<dbReference type="Gene3D" id="2.60.40.10">
    <property type="entry name" value="Immunoglobulins"/>
    <property type="match status" value="1"/>
</dbReference>
<keyword evidence="4" id="KW-0902">Two-component regulatory system</keyword>
<evidence type="ECO:0000259" key="9">
    <source>
        <dbReference type="PROSITE" id="PS50110"/>
    </source>
</evidence>
<dbReference type="PANTHER" id="PTHR45339:SF1">
    <property type="entry name" value="HYBRID SIGNAL TRANSDUCTION HISTIDINE KINASE J"/>
    <property type="match status" value="1"/>
</dbReference>
<dbReference type="Pfam" id="PF07495">
    <property type="entry name" value="Y_Y_Y"/>
    <property type="match status" value="1"/>
</dbReference>
<keyword evidence="7" id="KW-0472">Membrane</keyword>
<evidence type="ECO:0000313" key="11">
    <source>
        <dbReference type="Proteomes" id="UP001597557"/>
    </source>
</evidence>